<organism evidence="7 8">
    <name type="scientific">Thalassococcus lentus</name>
    <dbReference type="NCBI Taxonomy" id="1210524"/>
    <lineage>
        <taxon>Bacteria</taxon>
        <taxon>Pseudomonadati</taxon>
        <taxon>Pseudomonadota</taxon>
        <taxon>Alphaproteobacteria</taxon>
        <taxon>Rhodobacterales</taxon>
        <taxon>Roseobacteraceae</taxon>
        <taxon>Thalassococcus</taxon>
    </lineage>
</organism>
<feature type="domain" description="Peptidase S54 rhomboid" evidence="6">
    <location>
        <begin position="75"/>
        <end position="214"/>
    </location>
</feature>
<dbReference type="RefSeq" id="WP_271433633.1">
    <property type="nucleotide sequence ID" value="NZ_JAQIOY010000008.1"/>
</dbReference>
<reference evidence="7 8" key="1">
    <citation type="submission" date="2023-01" db="EMBL/GenBank/DDBJ databases">
        <title>Thalassococcus onchidii sp. nov., isolated from a marine invertebrate from the South China Sea.</title>
        <authorList>
            <person name="Xu S."/>
            <person name="Liu Z."/>
            <person name="Xu Y."/>
        </authorList>
    </citation>
    <scope>NUCLEOTIDE SEQUENCE [LARGE SCALE GENOMIC DNA]</scope>
    <source>
        <strain evidence="7 8">KCTC 32084</strain>
    </source>
</reference>
<protein>
    <submittedName>
        <fullName evidence="7">Rhomboid family intramembrane serine protease</fullName>
        <ecNumber evidence="7">3.4.21.105</ecNumber>
    </submittedName>
</protein>
<keyword evidence="8" id="KW-1185">Reference proteome</keyword>
<dbReference type="GO" id="GO:0006508">
    <property type="term" value="P:proteolysis"/>
    <property type="evidence" value="ECO:0007669"/>
    <property type="project" value="UniProtKB-KW"/>
</dbReference>
<evidence type="ECO:0000256" key="3">
    <source>
        <dbReference type="ARBA" id="ARBA00022989"/>
    </source>
</evidence>
<evidence type="ECO:0000313" key="8">
    <source>
        <dbReference type="Proteomes" id="UP001210720"/>
    </source>
</evidence>
<evidence type="ECO:0000256" key="2">
    <source>
        <dbReference type="ARBA" id="ARBA00022692"/>
    </source>
</evidence>
<feature type="transmembrane region" description="Helical" evidence="5">
    <location>
        <begin position="79"/>
        <end position="101"/>
    </location>
</feature>
<feature type="transmembrane region" description="Helical" evidence="5">
    <location>
        <begin position="113"/>
        <end position="133"/>
    </location>
</feature>
<keyword evidence="7" id="KW-0378">Hydrolase</keyword>
<sequence>MTHPHNENPVNPINPLVATMFLLMVGIEIALNLGARGLIGGRGAVGWRNQVIETYGFSDTVFEWMVTTGSWPMDHLVRFVTYPFIHGSFYHMLFAAVILLAMGKIVSEGMSGLRVAVIFVISGIVGALVWALLLDDPRFLVGGYPPVYGLIGAFTYQLWLRLGETGAPQTRAFTLIAFLLGIQLVFGVLFGGGSDWVADIAGFVTGFAMAVVMVDGGWTRFLRRVRRQ</sequence>
<feature type="transmembrane region" description="Helical" evidence="5">
    <location>
        <begin position="196"/>
        <end position="218"/>
    </location>
</feature>
<dbReference type="GO" id="GO:0008233">
    <property type="term" value="F:peptidase activity"/>
    <property type="evidence" value="ECO:0007669"/>
    <property type="project" value="UniProtKB-KW"/>
</dbReference>
<accession>A0ABT4XWD4</accession>
<keyword evidence="3 5" id="KW-1133">Transmembrane helix</keyword>
<feature type="transmembrane region" description="Helical" evidence="5">
    <location>
        <begin position="139"/>
        <end position="160"/>
    </location>
</feature>
<evidence type="ECO:0000259" key="6">
    <source>
        <dbReference type="Pfam" id="PF01694"/>
    </source>
</evidence>
<feature type="transmembrane region" description="Helical" evidence="5">
    <location>
        <begin position="172"/>
        <end position="190"/>
    </location>
</feature>
<keyword evidence="2 5" id="KW-0812">Transmembrane</keyword>
<keyword evidence="4 5" id="KW-0472">Membrane</keyword>
<dbReference type="PANTHER" id="PTHR43066">
    <property type="entry name" value="RHOMBOID-RELATED PROTEIN"/>
    <property type="match status" value="1"/>
</dbReference>
<dbReference type="SUPFAM" id="SSF144091">
    <property type="entry name" value="Rhomboid-like"/>
    <property type="match status" value="1"/>
</dbReference>
<comment type="subcellular location">
    <subcellularLocation>
        <location evidence="1">Membrane</location>
        <topology evidence="1">Multi-pass membrane protein</topology>
    </subcellularLocation>
</comment>
<dbReference type="PANTHER" id="PTHR43066:SF11">
    <property type="entry name" value="PEPTIDASE S54 RHOMBOID DOMAIN-CONTAINING PROTEIN"/>
    <property type="match status" value="1"/>
</dbReference>
<dbReference type="InterPro" id="IPR035952">
    <property type="entry name" value="Rhomboid-like_sf"/>
</dbReference>
<feature type="transmembrane region" description="Helical" evidence="5">
    <location>
        <begin position="12"/>
        <end position="31"/>
    </location>
</feature>
<gene>
    <name evidence="7" type="ORF">PFY00_16190</name>
</gene>
<name>A0ABT4XWD4_9RHOB</name>
<evidence type="ECO:0000256" key="4">
    <source>
        <dbReference type="ARBA" id="ARBA00023136"/>
    </source>
</evidence>
<keyword evidence="7" id="KW-0645">Protease</keyword>
<comment type="caution">
    <text evidence="7">The sequence shown here is derived from an EMBL/GenBank/DDBJ whole genome shotgun (WGS) entry which is preliminary data.</text>
</comment>
<dbReference type="Pfam" id="PF01694">
    <property type="entry name" value="Rhomboid"/>
    <property type="match status" value="1"/>
</dbReference>
<proteinExistence type="predicted"/>
<dbReference type="Gene3D" id="1.20.1540.10">
    <property type="entry name" value="Rhomboid-like"/>
    <property type="match status" value="1"/>
</dbReference>
<dbReference type="EMBL" id="JAQIOY010000008">
    <property type="protein sequence ID" value="MDA7426278.1"/>
    <property type="molecule type" value="Genomic_DNA"/>
</dbReference>
<evidence type="ECO:0000256" key="1">
    <source>
        <dbReference type="ARBA" id="ARBA00004141"/>
    </source>
</evidence>
<evidence type="ECO:0000256" key="5">
    <source>
        <dbReference type="SAM" id="Phobius"/>
    </source>
</evidence>
<dbReference type="InterPro" id="IPR022764">
    <property type="entry name" value="Peptidase_S54_rhomboid_dom"/>
</dbReference>
<dbReference type="Proteomes" id="UP001210720">
    <property type="component" value="Unassembled WGS sequence"/>
</dbReference>
<evidence type="ECO:0000313" key="7">
    <source>
        <dbReference type="EMBL" id="MDA7426278.1"/>
    </source>
</evidence>
<dbReference type="EC" id="3.4.21.105" evidence="7"/>